<feature type="domain" description="Transposase IS66 zinc-finger binding" evidence="3">
    <location>
        <begin position="109"/>
        <end position="153"/>
    </location>
</feature>
<dbReference type="NCBIfam" id="NF033517">
    <property type="entry name" value="transpos_IS66"/>
    <property type="match status" value="1"/>
</dbReference>
<dbReference type="Pfam" id="PF03050">
    <property type="entry name" value="DDE_Tnp_IS66"/>
    <property type="match status" value="1"/>
</dbReference>
<dbReference type="InterPro" id="IPR004291">
    <property type="entry name" value="Transposase_IS66_central"/>
</dbReference>
<protein>
    <submittedName>
        <fullName evidence="6">Transposase</fullName>
    </submittedName>
</protein>
<feature type="coiled-coil region" evidence="1">
    <location>
        <begin position="6"/>
        <end position="33"/>
    </location>
</feature>
<evidence type="ECO:0000313" key="6">
    <source>
        <dbReference type="EMBL" id="AZV44331.1"/>
    </source>
</evidence>
<dbReference type="EMBL" id="CP026095">
    <property type="protein sequence ID" value="AZV44331.1"/>
    <property type="molecule type" value="Genomic_DNA"/>
</dbReference>
<dbReference type="InterPro" id="IPR052344">
    <property type="entry name" value="Transposase-related"/>
</dbReference>
<dbReference type="KEGG" id="pasa:BAOM_3722"/>
<evidence type="ECO:0000313" key="7">
    <source>
        <dbReference type="Proteomes" id="UP000283095"/>
    </source>
</evidence>
<accession>A0A3Q9RQ62</accession>
<evidence type="ECO:0000259" key="3">
    <source>
        <dbReference type="Pfam" id="PF13005"/>
    </source>
</evidence>
<dbReference type="PANTHER" id="PTHR33678">
    <property type="entry name" value="BLL1576 PROTEIN"/>
    <property type="match status" value="1"/>
</dbReference>
<evidence type="ECO:0000259" key="5">
    <source>
        <dbReference type="Pfam" id="PF13817"/>
    </source>
</evidence>
<feature type="domain" description="Transposase IS66 C-terminal" evidence="5">
    <location>
        <begin position="466"/>
        <end position="506"/>
    </location>
</feature>
<dbReference type="InterPro" id="IPR024463">
    <property type="entry name" value="Transposase_TnpC_homeodom"/>
</dbReference>
<dbReference type="Pfam" id="PF13007">
    <property type="entry name" value="LZ_Tnp_IS66"/>
    <property type="match status" value="1"/>
</dbReference>
<keyword evidence="1" id="KW-0175">Coiled coil</keyword>
<evidence type="ECO:0000256" key="1">
    <source>
        <dbReference type="SAM" id="Coils"/>
    </source>
</evidence>
<organism evidence="6 7">
    <name type="scientific">Peribacillus asahii</name>
    <dbReference type="NCBI Taxonomy" id="228899"/>
    <lineage>
        <taxon>Bacteria</taxon>
        <taxon>Bacillati</taxon>
        <taxon>Bacillota</taxon>
        <taxon>Bacilli</taxon>
        <taxon>Bacillales</taxon>
        <taxon>Bacillaceae</taxon>
        <taxon>Peribacillus</taxon>
    </lineage>
</organism>
<dbReference type="Pfam" id="PF13817">
    <property type="entry name" value="DDE_Tnp_IS66_C"/>
    <property type="match status" value="1"/>
</dbReference>
<dbReference type="Pfam" id="PF13005">
    <property type="entry name" value="zf-IS66"/>
    <property type="match status" value="1"/>
</dbReference>
<dbReference type="AlphaFoldDB" id="A0A3Q9RQ62"/>
<dbReference type="InterPro" id="IPR024474">
    <property type="entry name" value="Znf_dom_IS66"/>
</dbReference>
<gene>
    <name evidence="6" type="ORF">BAOM_3722</name>
</gene>
<name>A0A3Q9RQ62_9BACI</name>
<dbReference type="PANTHER" id="PTHR33678:SF2">
    <property type="match status" value="1"/>
</dbReference>
<evidence type="ECO:0000259" key="2">
    <source>
        <dbReference type="Pfam" id="PF03050"/>
    </source>
</evidence>
<reference evidence="6 7" key="1">
    <citation type="submission" date="2018-01" db="EMBL/GenBank/DDBJ databases">
        <title>Bacillus asahii Genome sequencing and assembly.</title>
        <authorList>
            <person name="Jiang H."/>
            <person name="Feng Y."/>
            <person name="Zhao F."/>
            <person name="Lin X."/>
        </authorList>
    </citation>
    <scope>NUCLEOTIDE SEQUENCE [LARGE SCALE GENOMIC DNA]</scope>
    <source>
        <strain evidence="6 7">OM18</strain>
    </source>
</reference>
<sequence>MKTASSHQNQLTIESLQAQVEELTAKVRWYEEQFRLSQQKWFGTSSEKTTENQLALELFNEAEKESDTEVPEPVVETITYRRKKKRGQRDESVQNLPIETIEYRLADEEQVCSCCGGALHEMSVEVRKELTIVPAEVKVTEHKRYVYACRKCELDEVSTPIVTANMPAPAFPKSIASPSIMAYIMTQKYVEGLPLYRQEKHFERMGIYLSRQTMGNWLLYGADQWLVILYKRMHEHLLARTILHADETTFQVLREPGRAATTKSYLWLYRTGRDDISIVLYDYQPTRAGEHPKRFLTGYQGYLQVDGYRGYNQVPDVTLVGCWAHARRKFDEALKALPDSQKGKKVKASEGLHFCNQLYSIERKLNHVDPTERYGQRLEKSRPILDLFSAWLYEQKDLVLPKSALGKAITYCLNQWNHLEAFLLDGHLEIDNNRSERSIKPFVIGRKNWMFSNTPRGARGSAIMYSVVETAKENDLSPYHYLRYLFETLPNMDLTNKKEIDKVLPWSSSLPSACRVPIKSEANKT</sequence>
<dbReference type="InterPro" id="IPR039552">
    <property type="entry name" value="IS66_C"/>
</dbReference>
<feature type="domain" description="Transposase IS66 central" evidence="2">
    <location>
        <begin position="173"/>
        <end position="459"/>
    </location>
</feature>
<evidence type="ECO:0000259" key="4">
    <source>
        <dbReference type="Pfam" id="PF13007"/>
    </source>
</evidence>
<proteinExistence type="predicted"/>
<dbReference type="Proteomes" id="UP000283095">
    <property type="component" value="Chromosome"/>
</dbReference>
<feature type="domain" description="Transposase TnpC homeodomain" evidence="4">
    <location>
        <begin position="29"/>
        <end position="101"/>
    </location>
</feature>